<reference evidence="2 3" key="1">
    <citation type="journal article" date="2021" name="Microorganisms">
        <title>Genome Evolution of Filamentous Cyanobacterium Nostoc Species: From Facultative Symbiosis to Free Living.</title>
        <authorList>
            <person name="Huo D."/>
            <person name="Li H."/>
            <person name="Cai F."/>
            <person name="Guo X."/>
            <person name="Qiao Z."/>
            <person name="Wang W."/>
            <person name="Yu G."/>
            <person name="Li R."/>
        </authorList>
    </citation>
    <scope>NUCLEOTIDE SEQUENCE [LARGE SCALE GENOMIC DNA]</scope>
    <source>
        <strain evidence="2 3">CHAB 5714</strain>
    </source>
</reference>
<name>A0ABS8ILX4_9NOSO</name>
<dbReference type="Proteomes" id="UP001199525">
    <property type="component" value="Unassembled WGS sequence"/>
</dbReference>
<evidence type="ECO:0000313" key="2">
    <source>
        <dbReference type="EMBL" id="MCC5604800.1"/>
    </source>
</evidence>
<accession>A0ABS8ILX4</accession>
<dbReference type="EMBL" id="JAIVFQ010000158">
    <property type="protein sequence ID" value="MCC5604800.1"/>
    <property type="molecule type" value="Genomic_DNA"/>
</dbReference>
<keyword evidence="1" id="KW-0812">Transmembrane</keyword>
<organism evidence="2 3">
    <name type="scientific">Nostoc favosum CHAB5714</name>
    <dbReference type="NCBI Taxonomy" id="2780399"/>
    <lineage>
        <taxon>Bacteria</taxon>
        <taxon>Bacillati</taxon>
        <taxon>Cyanobacteriota</taxon>
        <taxon>Cyanophyceae</taxon>
        <taxon>Nostocales</taxon>
        <taxon>Nostocaceae</taxon>
        <taxon>Nostoc</taxon>
        <taxon>Nostoc favosum</taxon>
    </lineage>
</organism>
<feature type="transmembrane region" description="Helical" evidence="1">
    <location>
        <begin position="29"/>
        <end position="48"/>
    </location>
</feature>
<evidence type="ECO:0000313" key="3">
    <source>
        <dbReference type="Proteomes" id="UP001199525"/>
    </source>
</evidence>
<keyword evidence="1" id="KW-0472">Membrane</keyword>
<keyword evidence="1" id="KW-1133">Transmembrane helix</keyword>
<sequence length="53" mass="5835">MRTEQPPKAVIGSKSALADYREELGIFPWLWPVILAGIAVILLSSWPLSRSGI</sequence>
<evidence type="ECO:0000256" key="1">
    <source>
        <dbReference type="SAM" id="Phobius"/>
    </source>
</evidence>
<proteinExistence type="predicted"/>
<gene>
    <name evidence="2" type="ORF">LC586_38100</name>
</gene>
<protein>
    <submittedName>
        <fullName evidence="2">Uncharacterized protein</fullName>
    </submittedName>
</protein>
<comment type="caution">
    <text evidence="2">The sequence shown here is derived from an EMBL/GenBank/DDBJ whole genome shotgun (WGS) entry which is preliminary data.</text>
</comment>
<keyword evidence="3" id="KW-1185">Reference proteome</keyword>